<dbReference type="OrthoDB" id="3543921at2"/>
<dbReference type="Gene3D" id="3.40.366.10">
    <property type="entry name" value="Malonyl-Coenzyme A Acyl Carrier Protein, domain 2"/>
    <property type="match status" value="1"/>
</dbReference>
<dbReference type="InterPro" id="IPR016035">
    <property type="entry name" value="Acyl_Trfase/lysoPLipase"/>
</dbReference>
<evidence type="ECO:0000256" key="2">
    <source>
        <dbReference type="ARBA" id="ARBA00022553"/>
    </source>
</evidence>
<gene>
    <name evidence="6" type="ORF">DFR70_1011151</name>
</gene>
<protein>
    <submittedName>
        <fullName evidence="6">Acyl transferase family protein</fullName>
    </submittedName>
</protein>
<dbReference type="PANTHER" id="PTHR43775:SF37">
    <property type="entry name" value="SI:DKEY-61P9.11"/>
    <property type="match status" value="1"/>
</dbReference>
<dbReference type="Proteomes" id="UP000247569">
    <property type="component" value="Unassembled WGS sequence"/>
</dbReference>
<accession>A0A318KD01</accession>
<evidence type="ECO:0000313" key="6">
    <source>
        <dbReference type="EMBL" id="PXX71717.1"/>
    </source>
</evidence>
<reference evidence="6 7" key="1">
    <citation type="submission" date="2018-05" db="EMBL/GenBank/DDBJ databases">
        <title>Genomic Encyclopedia of Type Strains, Phase IV (KMG-IV): sequencing the most valuable type-strain genomes for metagenomic binning, comparative biology and taxonomic classification.</title>
        <authorList>
            <person name="Goeker M."/>
        </authorList>
    </citation>
    <scope>NUCLEOTIDE SEQUENCE [LARGE SCALE GENOMIC DNA]</scope>
    <source>
        <strain evidence="6 7">DSM 44704</strain>
    </source>
</reference>
<dbReference type="EMBL" id="QJKF01000001">
    <property type="protein sequence ID" value="PXX71717.1"/>
    <property type="molecule type" value="Genomic_DNA"/>
</dbReference>
<keyword evidence="3" id="KW-0511">Multifunctional enzyme</keyword>
<evidence type="ECO:0000256" key="3">
    <source>
        <dbReference type="ARBA" id="ARBA00023268"/>
    </source>
</evidence>
<dbReference type="GO" id="GO:0004312">
    <property type="term" value="F:fatty acid synthase activity"/>
    <property type="evidence" value="ECO:0007669"/>
    <property type="project" value="TreeGrafter"/>
</dbReference>
<keyword evidence="6" id="KW-0808">Transferase</keyword>
<feature type="domain" description="Malonyl-CoA:ACP transacylase (MAT)" evidence="5">
    <location>
        <begin position="9"/>
        <end position="310"/>
    </location>
</feature>
<dbReference type="RefSeq" id="WP_051187783.1">
    <property type="nucleotide sequence ID" value="NZ_QJKF01000001.1"/>
</dbReference>
<evidence type="ECO:0000256" key="4">
    <source>
        <dbReference type="SAM" id="MobiDB-lite"/>
    </source>
</evidence>
<dbReference type="InterPro" id="IPR001227">
    <property type="entry name" value="Ac_transferase_dom_sf"/>
</dbReference>
<name>A0A318KD01_9NOCA</name>
<keyword evidence="2" id="KW-0597">Phosphoprotein</keyword>
<dbReference type="SUPFAM" id="SSF55048">
    <property type="entry name" value="Probable ACP-binding domain of malonyl-CoA ACP transacylase"/>
    <property type="match status" value="1"/>
</dbReference>
<dbReference type="AlphaFoldDB" id="A0A318KD01"/>
<dbReference type="PANTHER" id="PTHR43775">
    <property type="entry name" value="FATTY ACID SYNTHASE"/>
    <property type="match status" value="1"/>
</dbReference>
<evidence type="ECO:0000256" key="1">
    <source>
        <dbReference type="ARBA" id="ARBA00022450"/>
    </source>
</evidence>
<dbReference type="Pfam" id="PF00698">
    <property type="entry name" value="Acyl_transf_1"/>
    <property type="match status" value="1"/>
</dbReference>
<proteinExistence type="predicted"/>
<sequence length="441" mass="46649">MTVREIALLLPGQGSQHVGMAWDLYGVEPVFADAVDEFLALLGDGALVRRRWLSGSPDLDDGRIAQPLLFAVGYAFGVMVLRSNLRIVALLGHSIGELAAATLAGVFDLVAAARIVDARSRAMDRAPAGGMSVVSATPGQVRSRLSPQWRRAGVCVAAVNAPRRTMLAGPEVELAAVESALRAGGFTVRRIGARQPWHSPGMTAVAAELEAAVAAEVPAVPSIPLWSGRTGRRVRAREAVRPEFWAGQVAVPVLFWHALSDLLMSTDAVLTDTGPGAGLAVHARTHPAVRAGRRRVVGSAEVLAAVRDPRSARNLQAHSGKRSDEMSEQPTPVGVWTGTATHDGRADPFTIAFGLDGTVVLTTPVSAGTGKWSADGGHRFGYRIREDLDSSDLPFSHVDIEVVAELNDTTYSGTGTAEIYGRDGTVQQFTTDAVVAARRVD</sequence>
<feature type="region of interest" description="Disordered" evidence="4">
    <location>
        <begin position="311"/>
        <end position="331"/>
    </location>
</feature>
<organism evidence="6 7">
    <name type="scientific">Nocardia tenerifensis</name>
    <dbReference type="NCBI Taxonomy" id="228006"/>
    <lineage>
        <taxon>Bacteria</taxon>
        <taxon>Bacillati</taxon>
        <taxon>Actinomycetota</taxon>
        <taxon>Actinomycetes</taxon>
        <taxon>Mycobacteriales</taxon>
        <taxon>Nocardiaceae</taxon>
        <taxon>Nocardia</taxon>
    </lineage>
</organism>
<dbReference type="InterPro" id="IPR016036">
    <property type="entry name" value="Malonyl_transacylase_ACP-bd"/>
</dbReference>
<dbReference type="GO" id="GO:0071770">
    <property type="term" value="P:DIM/DIP cell wall layer assembly"/>
    <property type="evidence" value="ECO:0007669"/>
    <property type="project" value="TreeGrafter"/>
</dbReference>
<evidence type="ECO:0000259" key="5">
    <source>
        <dbReference type="SMART" id="SM00827"/>
    </source>
</evidence>
<comment type="caution">
    <text evidence="6">The sequence shown here is derived from an EMBL/GenBank/DDBJ whole genome shotgun (WGS) entry which is preliminary data.</text>
</comment>
<dbReference type="GO" id="GO:0005886">
    <property type="term" value="C:plasma membrane"/>
    <property type="evidence" value="ECO:0007669"/>
    <property type="project" value="TreeGrafter"/>
</dbReference>
<keyword evidence="1" id="KW-0596">Phosphopantetheine</keyword>
<keyword evidence="7" id="KW-1185">Reference proteome</keyword>
<evidence type="ECO:0000313" key="7">
    <source>
        <dbReference type="Proteomes" id="UP000247569"/>
    </source>
</evidence>
<dbReference type="GO" id="GO:0005737">
    <property type="term" value="C:cytoplasm"/>
    <property type="evidence" value="ECO:0007669"/>
    <property type="project" value="TreeGrafter"/>
</dbReference>
<dbReference type="SMART" id="SM00827">
    <property type="entry name" value="PKS_AT"/>
    <property type="match status" value="1"/>
</dbReference>
<dbReference type="GO" id="GO:0006633">
    <property type="term" value="P:fatty acid biosynthetic process"/>
    <property type="evidence" value="ECO:0007669"/>
    <property type="project" value="TreeGrafter"/>
</dbReference>
<dbReference type="InterPro" id="IPR014043">
    <property type="entry name" value="Acyl_transferase_dom"/>
</dbReference>
<dbReference type="SUPFAM" id="SSF52151">
    <property type="entry name" value="FabD/lysophospholipase-like"/>
    <property type="match status" value="1"/>
</dbReference>
<dbReference type="InterPro" id="IPR050091">
    <property type="entry name" value="PKS_NRPS_Biosynth_Enz"/>
</dbReference>